<dbReference type="Proteomes" id="UP000024635">
    <property type="component" value="Unassembled WGS sequence"/>
</dbReference>
<comment type="caution">
    <text evidence="2">The sequence shown here is derived from an EMBL/GenBank/DDBJ whole genome shotgun (WGS) entry which is preliminary data.</text>
</comment>
<dbReference type="EMBL" id="JARK01001423">
    <property type="protein sequence ID" value="EYC04518.1"/>
    <property type="molecule type" value="Genomic_DNA"/>
</dbReference>
<evidence type="ECO:0000313" key="2">
    <source>
        <dbReference type="EMBL" id="EYC04518.1"/>
    </source>
</evidence>
<keyword evidence="1" id="KW-0472">Membrane</keyword>
<keyword evidence="3" id="KW-1185">Reference proteome</keyword>
<accession>A0A016TQ04</accession>
<keyword evidence="1" id="KW-1133">Transmembrane helix</keyword>
<feature type="transmembrane region" description="Helical" evidence="1">
    <location>
        <begin position="7"/>
        <end position="26"/>
    </location>
</feature>
<name>A0A016TQ04_9BILA</name>
<proteinExistence type="predicted"/>
<protein>
    <submittedName>
        <fullName evidence="2">Uncharacterized protein</fullName>
    </submittedName>
</protein>
<keyword evidence="1" id="KW-0812">Transmembrane</keyword>
<dbReference type="OrthoDB" id="10617931at2759"/>
<sequence length="169" mass="19482">MLGRRKVAPFCAILGAWALVTLYFFGKSGPLPTSHSLLREDEPIVRDVPHEPPLKLQDINNDFNDEYKKDHKAADEEPKEDAKVDEELKEEIKVEEVENEDQQRDRVMPAVVVPIEEREPEVDLEKLAIVSSPEEEEQKKALFAKYQFNGLLSDRIGYRRKIPDSRNAQ</sequence>
<dbReference type="STRING" id="53326.A0A016TQ04"/>
<reference evidence="3" key="1">
    <citation type="journal article" date="2015" name="Nat. Genet.">
        <title>The genome and transcriptome of the zoonotic hookworm Ancylostoma ceylanicum identify infection-specific gene families.</title>
        <authorList>
            <person name="Schwarz E.M."/>
            <person name="Hu Y."/>
            <person name="Antoshechkin I."/>
            <person name="Miller M.M."/>
            <person name="Sternberg P.W."/>
            <person name="Aroian R.V."/>
        </authorList>
    </citation>
    <scope>NUCLEOTIDE SEQUENCE</scope>
    <source>
        <strain evidence="3">HY135</strain>
    </source>
</reference>
<dbReference type="AlphaFoldDB" id="A0A016TQ04"/>
<gene>
    <name evidence="2" type="primary">Acey_s0087.g2056</name>
    <name evidence="2" type="ORF">Y032_0087g2056</name>
</gene>
<evidence type="ECO:0000313" key="3">
    <source>
        <dbReference type="Proteomes" id="UP000024635"/>
    </source>
</evidence>
<evidence type="ECO:0000256" key="1">
    <source>
        <dbReference type="SAM" id="Phobius"/>
    </source>
</evidence>
<organism evidence="2 3">
    <name type="scientific">Ancylostoma ceylanicum</name>
    <dbReference type="NCBI Taxonomy" id="53326"/>
    <lineage>
        <taxon>Eukaryota</taxon>
        <taxon>Metazoa</taxon>
        <taxon>Ecdysozoa</taxon>
        <taxon>Nematoda</taxon>
        <taxon>Chromadorea</taxon>
        <taxon>Rhabditida</taxon>
        <taxon>Rhabditina</taxon>
        <taxon>Rhabditomorpha</taxon>
        <taxon>Strongyloidea</taxon>
        <taxon>Ancylostomatidae</taxon>
        <taxon>Ancylostomatinae</taxon>
        <taxon>Ancylostoma</taxon>
    </lineage>
</organism>